<dbReference type="Pfam" id="PF09485">
    <property type="entry name" value="CRISPR_Cse2"/>
    <property type="match status" value="1"/>
</dbReference>
<dbReference type="STRING" id="29571.SAMN05878437_1592"/>
<evidence type="ECO:0000313" key="2">
    <source>
        <dbReference type="Proteomes" id="UP000190911"/>
    </source>
</evidence>
<dbReference type="CDD" id="cd09731">
    <property type="entry name" value="Cse2_I-E"/>
    <property type="match status" value="1"/>
</dbReference>
<evidence type="ECO:0000313" key="1">
    <source>
        <dbReference type="EMBL" id="SHM16989.1"/>
    </source>
</evidence>
<gene>
    <name evidence="1" type="ORF">SAMN05878437_1592</name>
</gene>
<dbReference type="Proteomes" id="UP000190911">
    <property type="component" value="Chromosome I"/>
</dbReference>
<proteinExistence type="predicted"/>
<keyword evidence="2" id="KW-1185">Reference proteome</keyword>
<name>A0A1M7GM81_9GAMM</name>
<dbReference type="InParanoid" id="A0A1M7GM81"/>
<sequence length="220" mass="24594">MSEKPEADSSQERLIVGEQELKSLAALSLDEAVAVRRWWQRLALSPVELKQLTPQPGLPRGVRAALRRCDALDAVLLTQAFRELWHTLPSTTVESSFVDARLEQWSCIALVLAELRAETPGKALAARLGQQASTGKPIMSELRFQQILTCRTPEELVQRLRRALALAGRSEMSAVRLADVIALWWREHRGSLSARPTHRFGFILANDYFGAAAGYRHDDT</sequence>
<dbReference type="EMBL" id="LT670847">
    <property type="protein sequence ID" value="SHM16989.1"/>
    <property type="molecule type" value="Genomic_DNA"/>
</dbReference>
<organism evidence="1 2">
    <name type="scientific">Vreelandella subglaciescola</name>
    <dbReference type="NCBI Taxonomy" id="29571"/>
    <lineage>
        <taxon>Bacteria</taxon>
        <taxon>Pseudomonadati</taxon>
        <taxon>Pseudomonadota</taxon>
        <taxon>Gammaproteobacteria</taxon>
        <taxon>Oceanospirillales</taxon>
        <taxon>Halomonadaceae</taxon>
        <taxon>Vreelandella</taxon>
    </lineage>
</organism>
<dbReference type="RefSeq" id="WP_079552697.1">
    <property type="nucleotide sequence ID" value="NZ_LT670847.1"/>
</dbReference>
<dbReference type="NCBIfam" id="TIGR02548">
    <property type="entry name" value="casB_cse2"/>
    <property type="match status" value="1"/>
</dbReference>
<dbReference type="InterPro" id="IPR038287">
    <property type="entry name" value="Cse2_sf"/>
</dbReference>
<protein>
    <submittedName>
        <fullName evidence="1">CRISPR-associated protein, Cse2 family</fullName>
    </submittedName>
</protein>
<dbReference type="AlphaFoldDB" id="A0A1M7GM81"/>
<reference evidence="1 2" key="1">
    <citation type="submission" date="2016-11" db="EMBL/GenBank/DDBJ databases">
        <authorList>
            <person name="Jaros S."/>
            <person name="Januszkiewicz K."/>
            <person name="Wedrychowicz H."/>
        </authorList>
    </citation>
    <scope>NUCLEOTIDE SEQUENCE [LARGE SCALE GENOMIC DNA]</scope>
    <source>
        <strain evidence="1 2">ACAM 12</strain>
    </source>
</reference>
<accession>A0A1M7GM81</accession>
<dbReference type="InterPro" id="IPR013382">
    <property type="entry name" value="CRISPR-assoc_prot_Cse2"/>
</dbReference>
<dbReference type="OrthoDB" id="5572740at2"/>
<dbReference type="Gene3D" id="1.10.520.40">
    <property type="entry name" value="CRISPR-associated protein Cse2"/>
    <property type="match status" value="1"/>
</dbReference>